<feature type="compositionally biased region" description="Acidic residues" evidence="1">
    <location>
        <begin position="276"/>
        <end position="288"/>
    </location>
</feature>
<feature type="region of interest" description="Disordered" evidence="1">
    <location>
        <begin position="326"/>
        <end position="382"/>
    </location>
</feature>
<feature type="region of interest" description="Disordered" evidence="1">
    <location>
        <begin position="852"/>
        <end position="933"/>
    </location>
</feature>
<proteinExistence type="predicted"/>
<feature type="compositionally biased region" description="Low complexity" evidence="1">
    <location>
        <begin position="326"/>
        <end position="343"/>
    </location>
</feature>
<feature type="compositionally biased region" description="Low complexity" evidence="1">
    <location>
        <begin position="795"/>
        <end position="807"/>
    </location>
</feature>
<gene>
    <name evidence="2" type="ORF">D9Q98_000363</name>
</gene>
<feature type="compositionally biased region" description="Low complexity" evidence="1">
    <location>
        <begin position="587"/>
        <end position="607"/>
    </location>
</feature>
<accession>A0A9D4Z131</accession>
<feature type="compositionally biased region" description="Low complexity" evidence="1">
    <location>
        <begin position="638"/>
        <end position="704"/>
    </location>
</feature>
<keyword evidence="3" id="KW-1185">Reference proteome</keyword>
<feature type="compositionally biased region" description="Basic and acidic residues" evidence="1">
    <location>
        <begin position="234"/>
        <end position="249"/>
    </location>
</feature>
<feature type="compositionally biased region" description="Low complexity" evidence="1">
    <location>
        <begin position="774"/>
        <end position="786"/>
    </location>
</feature>
<organism evidence="2 3">
    <name type="scientific">Chlorella vulgaris</name>
    <name type="common">Green alga</name>
    <dbReference type="NCBI Taxonomy" id="3077"/>
    <lineage>
        <taxon>Eukaryota</taxon>
        <taxon>Viridiplantae</taxon>
        <taxon>Chlorophyta</taxon>
        <taxon>core chlorophytes</taxon>
        <taxon>Trebouxiophyceae</taxon>
        <taxon>Chlorellales</taxon>
        <taxon>Chlorellaceae</taxon>
        <taxon>Chlorella clade</taxon>
        <taxon>Chlorella</taxon>
    </lineage>
</organism>
<evidence type="ECO:0000313" key="3">
    <source>
        <dbReference type="Proteomes" id="UP001055712"/>
    </source>
</evidence>
<feature type="compositionally biased region" description="Low complexity" evidence="1">
    <location>
        <begin position="852"/>
        <end position="891"/>
    </location>
</feature>
<feature type="region of interest" description="Disordered" evidence="1">
    <location>
        <begin position="462"/>
        <end position="489"/>
    </location>
</feature>
<dbReference type="Proteomes" id="UP001055712">
    <property type="component" value="Unassembled WGS sequence"/>
</dbReference>
<feature type="compositionally biased region" description="Low complexity" evidence="1">
    <location>
        <begin position="725"/>
        <end position="753"/>
    </location>
</feature>
<feature type="region of interest" description="Disordered" evidence="1">
    <location>
        <begin position="214"/>
        <end position="313"/>
    </location>
</feature>
<dbReference type="AlphaFoldDB" id="A0A9D4Z131"/>
<reference evidence="2" key="1">
    <citation type="journal article" date="2019" name="Plant J.">
        <title>Chlorella vulgaris genome assembly and annotation reveals the molecular basis for metabolic acclimation to high light conditions.</title>
        <authorList>
            <person name="Cecchin M."/>
            <person name="Marcolungo L."/>
            <person name="Rossato M."/>
            <person name="Girolomoni L."/>
            <person name="Cosentino E."/>
            <person name="Cuine S."/>
            <person name="Li-Beisson Y."/>
            <person name="Delledonne M."/>
            <person name="Ballottari M."/>
        </authorList>
    </citation>
    <scope>NUCLEOTIDE SEQUENCE</scope>
    <source>
        <strain evidence="2">211/11P</strain>
    </source>
</reference>
<evidence type="ECO:0000313" key="2">
    <source>
        <dbReference type="EMBL" id="KAI3437918.1"/>
    </source>
</evidence>
<evidence type="ECO:0000256" key="1">
    <source>
        <dbReference type="SAM" id="MobiDB-lite"/>
    </source>
</evidence>
<name>A0A9D4Z131_CHLVU</name>
<comment type="caution">
    <text evidence="2">The sequence shown here is derived from an EMBL/GenBank/DDBJ whole genome shotgun (WGS) entry which is preliminary data.</text>
</comment>
<feature type="compositionally biased region" description="Basic and acidic residues" evidence="1">
    <location>
        <begin position="904"/>
        <end position="920"/>
    </location>
</feature>
<protein>
    <submittedName>
        <fullName evidence="2">Uncharacterized protein</fullName>
    </submittedName>
</protein>
<reference evidence="2" key="2">
    <citation type="submission" date="2020-11" db="EMBL/GenBank/DDBJ databases">
        <authorList>
            <person name="Cecchin M."/>
            <person name="Marcolungo L."/>
            <person name="Rossato M."/>
            <person name="Girolomoni L."/>
            <person name="Cosentino E."/>
            <person name="Cuine S."/>
            <person name="Li-Beisson Y."/>
            <person name="Delledonne M."/>
            <person name="Ballottari M."/>
        </authorList>
    </citation>
    <scope>NUCLEOTIDE SEQUENCE</scope>
    <source>
        <strain evidence="2">211/11P</strain>
        <tissue evidence="2">Whole cell</tissue>
    </source>
</reference>
<dbReference type="EMBL" id="SIDB01000001">
    <property type="protein sequence ID" value="KAI3437918.1"/>
    <property type="molecule type" value="Genomic_DNA"/>
</dbReference>
<feature type="compositionally biased region" description="Polar residues" evidence="1">
    <location>
        <begin position="264"/>
        <end position="273"/>
    </location>
</feature>
<sequence>MLGRLFCFNGGGDWASHQQYGELARARVLEVVEEELEERYAALAHHHPPLSARASQTDAAHMRRLYKANLPTSEMSLCKELLRKLAAIDGAREAAEVDQQQLHAQLKVAEAAHRQAEFARARAEAIATARGEALMHAQQATRDAELQQMQLAEMLKAALPQLGIDPSPLLLTHTQSPALLPQGSGGADVSPHLGQSCMFTPQQLAAVAESISRLPPQPRGSVPVQQQEVLAQGRWEEERQHSREQEQELPRSSQADSAGAPQLSGFTVYTNGLQEPGDDESDGPEVEQGEVAQVARQQPSAPPSPLNSQGSGVAWRSISSAALSSRSTGSVAAEDEAAAAAGRGAHRQPHGSQAGSRGSSRHRSEHQAAEPADQQQGHRRLQRGQHLPQLVLPDLDGSQMDSLVRIGASMQSPDPYAAAAVAAEMLQQHQQAAAGQWDSSANPLLSHTGSEKYLRELQVEMQRHGPPGPGHASRPGSSRTSFEGGHEAHAAGEQALAPDAAAGGGARKLAAPLPLHQLYAEGSKYPGAGTWVSPSLAAMLAHKKGYNPLLDGGEPSPPSHIKAVFGTREDKEFYGPMAAHLNKCEPHAAVQQQQAPQRAPQQAPPHVSVESVRGPQRQPPSSNPGSMHGSADQDRRQPLPQMKQQQQQQHAHQAQPLPVSRAALQHSMASAAAAAAGSRGSSRTSSRNVSRNASPQRLPQQVQLQPPPERRQAAFMNRFQPMGMSAQQSVDPAPSQQQQQQQRQGQGGPRRSSFAVSDLGGASQRRSNSSADEGLAAAAGLSKAALRTSGLPPRQQQHQPAAAAQLATKRSLDSMRESIGGGAAAANISTSMHAVEAAMAALRDANPHLRAARAAAATAPQQQQQQQLAQQGMRATRIAAAAAAARGTTQHTRTHSLPDSDLDLPLHELRSSLEQRREQQQRGTGALARQPSR</sequence>
<dbReference type="OrthoDB" id="515563at2759"/>
<feature type="region of interest" description="Disordered" evidence="1">
    <location>
        <begin position="586"/>
        <end position="813"/>
    </location>
</feature>